<accession>A0A165E762</accession>
<keyword evidence="5" id="KW-1185">Reference proteome</keyword>
<dbReference type="SUPFAM" id="SSF81383">
    <property type="entry name" value="F-box domain"/>
    <property type="match status" value="1"/>
</dbReference>
<dbReference type="Pfam" id="PF12937">
    <property type="entry name" value="F-box-like"/>
    <property type="match status" value="1"/>
</dbReference>
<dbReference type="Gene3D" id="2.60.120.650">
    <property type="entry name" value="Cupin"/>
    <property type="match status" value="1"/>
</dbReference>
<feature type="domain" description="F-box" evidence="2">
    <location>
        <begin position="77"/>
        <end position="123"/>
    </location>
</feature>
<dbReference type="OrthoDB" id="424465at2759"/>
<feature type="region of interest" description="Disordered" evidence="1">
    <location>
        <begin position="1"/>
        <end position="59"/>
    </location>
</feature>
<dbReference type="GO" id="GO:0005634">
    <property type="term" value="C:nucleus"/>
    <property type="evidence" value="ECO:0007669"/>
    <property type="project" value="TreeGrafter"/>
</dbReference>
<dbReference type="Pfam" id="PF13621">
    <property type="entry name" value="Cupin_8"/>
    <property type="match status" value="1"/>
</dbReference>
<organism evidence="4 5">
    <name type="scientific">Exidia glandulosa HHB12029</name>
    <dbReference type="NCBI Taxonomy" id="1314781"/>
    <lineage>
        <taxon>Eukaryota</taxon>
        <taxon>Fungi</taxon>
        <taxon>Dikarya</taxon>
        <taxon>Basidiomycota</taxon>
        <taxon>Agaricomycotina</taxon>
        <taxon>Agaricomycetes</taxon>
        <taxon>Auriculariales</taxon>
        <taxon>Exidiaceae</taxon>
        <taxon>Exidia</taxon>
    </lineage>
</organism>
<dbReference type="EMBL" id="KV426162">
    <property type="protein sequence ID" value="KZV86220.1"/>
    <property type="molecule type" value="Genomic_DNA"/>
</dbReference>
<dbReference type="InterPro" id="IPR001810">
    <property type="entry name" value="F-box_dom"/>
</dbReference>
<dbReference type="Gene3D" id="1.20.1280.50">
    <property type="match status" value="1"/>
</dbReference>
<dbReference type="SMART" id="SM00558">
    <property type="entry name" value="JmjC"/>
    <property type="match status" value="1"/>
</dbReference>
<dbReference type="Proteomes" id="UP000077266">
    <property type="component" value="Unassembled WGS sequence"/>
</dbReference>
<name>A0A165E762_EXIGL</name>
<dbReference type="InterPro" id="IPR050910">
    <property type="entry name" value="JMJD6_ArgDemeth/LysHydrox"/>
</dbReference>
<dbReference type="InterPro" id="IPR003347">
    <property type="entry name" value="JmjC_dom"/>
</dbReference>
<dbReference type="SUPFAM" id="SSF51197">
    <property type="entry name" value="Clavaminate synthase-like"/>
    <property type="match status" value="1"/>
</dbReference>
<dbReference type="InParanoid" id="A0A165E762"/>
<evidence type="ECO:0000313" key="4">
    <source>
        <dbReference type="EMBL" id="KZV86220.1"/>
    </source>
</evidence>
<evidence type="ECO:0000313" key="5">
    <source>
        <dbReference type="Proteomes" id="UP000077266"/>
    </source>
</evidence>
<dbReference type="AlphaFoldDB" id="A0A165E762"/>
<evidence type="ECO:0000259" key="2">
    <source>
        <dbReference type="PROSITE" id="PS50181"/>
    </source>
</evidence>
<dbReference type="GO" id="GO:0000987">
    <property type="term" value="F:cis-regulatory region sequence-specific DNA binding"/>
    <property type="evidence" value="ECO:0007669"/>
    <property type="project" value="TreeGrafter"/>
</dbReference>
<feature type="domain" description="JmjC" evidence="3">
    <location>
        <begin position="309"/>
        <end position="479"/>
    </location>
</feature>
<reference evidence="4 5" key="1">
    <citation type="journal article" date="2016" name="Mol. Biol. Evol.">
        <title>Comparative Genomics of Early-Diverging Mushroom-Forming Fungi Provides Insights into the Origins of Lignocellulose Decay Capabilities.</title>
        <authorList>
            <person name="Nagy L.G."/>
            <person name="Riley R."/>
            <person name="Tritt A."/>
            <person name="Adam C."/>
            <person name="Daum C."/>
            <person name="Floudas D."/>
            <person name="Sun H."/>
            <person name="Yadav J.S."/>
            <person name="Pangilinan J."/>
            <person name="Larsson K.H."/>
            <person name="Matsuura K."/>
            <person name="Barry K."/>
            <person name="Labutti K."/>
            <person name="Kuo R."/>
            <person name="Ohm R.A."/>
            <person name="Bhattacharya S.S."/>
            <person name="Shirouzu T."/>
            <person name="Yoshinaga Y."/>
            <person name="Martin F.M."/>
            <person name="Grigoriev I.V."/>
            <person name="Hibbett D.S."/>
        </authorList>
    </citation>
    <scope>NUCLEOTIDE SEQUENCE [LARGE SCALE GENOMIC DNA]</scope>
    <source>
        <strain evidence="4 5">HHB12029</strain>
    </source>
</reference>
<dbReference type="PANTHER" id="PTHR12480">
    <property type="entry name" value="ARGININE DEMETHYLASE AND LYSYL-HYDROXYLASE JMJD"/>
    <property type="match status" value="1"/>
</dbReference>
<sequence>MVTAIARPSSPSTCVTRPAKRARFAPSVLEPSPSRARPKRTSPPPATFHRPHPLGLKPSGNALFDPDRVRNARIASLGSFARLPDELILDLFSFLDARTVFRLQVVSRAFFAFTRHQALWKVYYLSDTRGRLDRWDGDWRRTYWTTFCAPDRVVNALYDDNDDIARELDLVMPADGITAPNVCSDVLYQPHLCSAPLDSHFSTTNALQNLQRADARSLDVQKFAADFAEQSVPVILTHLVDHWSSLDLQAPSSWALGALTERFAEVSFRAEAASVPMRVYARYCASIERDTGTVDESPLYLFDAEFVRRTDGKMGEEFEVPAIFGEDLFRVMGAQRPDYRWLIAGPSRAGSTWHKDPNSTSAWNAVITGSKGWILFPPDIPPPGVFVSEDEAEVTAPLSLAEWFSNYYAHALSTYGPRARDPTTRGKMIQGVCRAGEVMYIPAGWWHIVVNLESCVAVTQNFVSETELPAVLRFMRDRPEQVSGFKLDATQEEADDDDDDAKAGVYTRFCEALERELPKILERARAKMGTSVSSVDVGKGEPGGGGLWETLKAAQAGDAQGGFSFGFGVEGDLEMDEAPW</sequence>
<dbReference type="PROSITE" id="PS51184">
    <property type="entry name" value="JMJC"/>
    <property type="match status" value="1"/>
</dbReference>
<gene>
    <name evidence="4" type="ORF">EXIGLDRAFT_774818</name>
</gene>
<dbReference type="PANTHER" id="PTHR12480:SF21">
    <property type="entry name" value="JMJC DOMAIN-CONTAINING PROTEIN 8"/>
    <property type="match status" value="1"/>
</dbReference>
<dbReference type="SMART" id="SM00256">
    <property type="entry name" value="FBOX"/>
    <property type="match status" value="1"/>
</dbReference>
<evidence type="ECO:0000256" key="1">
    <source>
        <dbReference type="SAM" id="MobiDB-lite"/>
    </source>
</evidence>
<proteinExistence type="predicted"/>
<dbReference type="InterPro" id="IPR036047">
    <property type="entry name" value="F-box-like_dom_sf"/>
</dbReference>
<protein>
    <submittedName>
        <fullName evidence="4">Clavaminate synthase-like protein</fullName>
    </submittedName>
</protein>
<dbReference type="PROSITE" id="PS50181">
    <property type="entry name" value="FBOX"/>
    <property type="match status" value="1"/>
</dbReference>
<evidence type="ECO:0000259" key="3">
    <source>
        <dbReference type="PROSITE" id="PS51184"/>
    </source>
</evidence>
<dbReference type="STRING" id="1314781.A0A165E762"/>
<dbReference type="InterPro" id="IPR041667">
    <property type="entry name" value="Cupin_8"/>
</dbReference>